<proteinExistence type="predicted"/>
<name>A0AC61DBT4_9FIRM</name>
<evidence type="ECO:0000313" key="2">
    <source>
        <dbReference type="Proteomes" id="UP000224460"/>
    </source>
</evidence>
<keyword evidence="2" id="KW-1185">Reference proteome</keyword>
<dbReference type="EMBL" id="PEDL01000008">
    <property type="protein sequence ID" value="PHV70695.1"/>
    <property type="molecule type" value="Genomic_DNA"/>
</dbReference>
<sequence>MKKINSINVGTKVLSIIAVFLIVLPICFFGMKQIGFIVLGDFLIKASLVVGSIITVISLILLIIELRQDRQLDKYFTNHCNTKLLLANSLCECQKYGNKLVRAEDTCCKICGIHFEKYYDSPPYI</sequence>
<reference evidence="1" key="1">
    <citation type="submission" date="2017-10" db="EMBL/GenBank/DDBJ databases">
        <title>Genome sequence of cellulolytic Lachnospiraceae bacterium XHS1971 isolated from hotspring sediment.</title>
        <authorList>
            <person name="Vasudevan G."/>
            <person name="Joshi A.J."/>
            <person name="Hivarkar S."/>
            <person name="Lanjekar V.B."/>
            <person name="Dhakephalkar P.K."/>
            <person name="Dagar S."/>
        </authorList>
    </citation>
    <scope>NUCLEOTIDE SEQUENCE</scope>
    <source>
        <strain evidence="1">XHS1971</strain>
    </source>
</reference>
<evidence type="ECO:0000313" key="1">
    <source>
        <dbReference type="EMBL" id="PHV70695.1"/>
    </source>
</evidence>
<organism evidence="1 2">
    <name type="scientific">Sporanaerobium hydrogeniformans</name>
    <dbReference type="NCBI Taxonomy" id="3072179"/>
    <lineage>
        <taxon>Bacteria</taxon>
        <taxon>Bacillati</taxon>
        <taxon>Bacillota</taxon>
        <taxon>Clostridia</taxon>
        <taxon>Lachnospirales</taxon>
        <taxon>Lachnospiraceae</taxon>
        <taxon>Sporanaerobium</taxon>
    </lineage>
</organism>
<gene>
    <name evidence="1" type="ORF">CS063_09195</name>
</gene>
<protein>
    <submittedName>
        <fullName evidence="1">Uncharacterized protein</fullName>
    </submittedName>
</protein>
<accession>A0AC61DBT4</accession>
<dbReference type="Proteomes" id="UP000224460">
    <property type="component" value="Unassembled WGS sequence"/>
</dbReference>
<comment type="caution">
    <text evidence="1">The sequence shown here is derived from an EMBL/GenBank/DDBJ whole genome shotgun (WGS) entry which is preliminary data.</text>
</comment>